<reference evidence="12 13" key="1">
    <citation type="submission" date="2019-01" db="EMBL/GenBank/DDBJ databases">
        <title>Draft genome sequence of Dictyobacter sp. Uno17.</title>
        <authorList>
            <person name="Wang C.M."/>
            <person name="Zheng Y."/>
            <person name="Sakai Y."/>
            <person name="Abe K."/>
            <person name="Yokota A."/>
            <person name="Yabe S."/>
        </authorList>
    </citation>
    <scope>NUCLEOTIDE SEQUENCE [LARGE SCALE GENOMIC DNA]</scope>
    <source>
        <strain evidence="12 13">Uno17</strain>
    </source>
</reference>
<evidence type="ECO:0000256" key="7">
    <source>
        <dbReference type="ARBA" id="ARBA00022676"/>
    </source>
</evidence>
<sequence length="350" mass="36674">MTNVADIFARITPLDTAYEKLAQERQLQLTKPTGSLGRLEDIAIQMAGITRNVCPVIKHKAVVVMAADHGITAEGVSAYPSDVTAQMVQNFLVGGAAINALARQANAEVAIVDIGVATDIEHPDLISRKVRRGTANMAHGPAMSREEALQAITIGIDVLDTLAAKGLDLVATGEMGIGNTTPASAITSVLLNIPVARVTGRGTGLNDQQLTNKVQIIERAIAHNQPDASDPLDVLAKVGGLEIAGLVGIILGAAARRIPVVIDGFISGAAALVAYTLCPTVREYLFAGHVSVESGHRFILEKIGLEPLLDLHLRLGEGTGAVLTMHIIEGALHTHNEMATFGEAGVSNKE</sequence>
<evidence type="ECO:0000256" key="5">
    <source>
        <dbReference type="ARBA" id="ARBA00015486"/>
    </source>
</evidence>
<dbReference type="Gene3D" id="1.10.1610.10">
    <property type="match status" value="1"/>
</dbReference>
<keyword evidence="13" id="KW-1185">Reference proteome</keyword>
<dbReference type="UniPathway" id="UPA00061">
    <property type="reaction ID" value="UER00516"/>
</dbReference>
<dbReference type="InterPro" id="IPR036087">
    <property type="entry name" value="Nict_dMeBzImd_PRibTrfase_sf"/>
</dbReference>
<keyword evidence="8 11" id="KW-0808">Transferase</keyword>
<gene>
    <name evidence="11 12" type="primary">cobT</name>
    <name evidence="12" type="ORF">KDI_36830</name>
</gene>
<comment type="caution">
    <text evidence="12">The sequence shown here is derived from an EMBL/GenBank/DDBJ whole genome shotgun (WGS) entry which is preliminary data.</text>
</comment>
<evidence type="ECO:0000256" key="11">
    <source>
        <dbReference type="HAMAP-Rule" id="MF_00230"/>
    </source>
</evidence>
<dbReference type="HAMAP" id="MF_00230">
    <property type="entry name" value="CobT"/>
    <property type="match status" value="1"/>
</dbReference>
<evidence type="ECO:0000256" key="9">
    <source>
        <dbReference type="ARBA" id="ARBA00030686"/>
    </source>
</evidence>
<feature type="active site" description="Proton acceptor" evidence="11">
    <location>
        <position position="317"/>
    </location>
</feature>
<dbReference type="NCBIfam" id="NF000996">
    <property type="entry name" value="PRK00105.1"/>
    <property type="match status" value="1"/>
</dbReference>
<organism evidence="12 13">
    <name type="scientific">Dictyobacter arantiisoli</name>
    <dbReference type="NCBI Taxonomy" id="2014874"/>
    <lineage>
        <taxon>Bacteria</taxon>
        <taxon>Bacillati</taxon>
        <taxon>Chloroflexota</taxon>
        <taxon>Ktedonobacteria</taxon>
        <taxon>Ktedonobacterales</taxon>
        <taxon>Dictyobacteraceae</taxon>
        <taxon>Dictyobacter</taxon>
    </lineage>
</organism>
<dbReference type="GO" id="GO:0009236">
    <property type="term" value="P:cobalamin biosynthetic process"/>
    <property type="evidence" value="ECO:0007669"/>
    <property type="project" value="UniProtKB-UniRule"/>
</dbReference>
<comment type="similarity">
    <text evidence="3 11">Belongs to the CobT family.</text>
</comment>
<dbReference type="SUPFAM" id="SSF52733">
    <property type="entry name" value="Nicotinate mononucleotide:5,6-dimethylbenzimidazole phosphoribosyltransferase (CobT)"/>
    <property type="match status" value="1"/>
</dbReference>
<dbReference type="InterPro" id="IPR017846">
    <property type="entry name" value="Nict_dMeBzImd_PRibTrfase_bact"/>
</dbReference>
<evidence type="ECO:0000256" key="4">
    <source>
        <dbReference type="ARBA" id="ARBA00011991"/>
    </source>
</evidence>
<name>A0A5A5TGH3_9CHLR</name>
<evidence type="ECO:0000256" key="6">
    <source>
        <dbReference type="ARBA" id="ARBA00022573"/>
    </source>
</evidence>
<dbReference type="EMBL" id="BIXY01000060">
    <property type="protein sequence ID" value="GCF10119.1"/>
    <property type="molecule type" value="Genomic_DNA"/>
</dbReference>
<dbReference type="PANTHER" id="PTHR43463">
    <property type="entry name" value="NICOTINATE-NUCLEOTIDE--DIMETHYLBENZIMIDAZOLE PHOSPHORIBOSYLTRANSFERASE"/>
    <property type="match status" value="1"/>
</dbReference>
<dbReference type="GO" id="GO:0008939">
    <property type="term" value="F:nicotinate-nucleotide-dimethylbenzimidazole phosphoribosyltransferase activity"/>
    <property type="evidence" value="ECO:0007669"/>
    <property type="project" value="UniProtKB-UniRule"/>
</dbReference>
<dbReference type="FunFam" id="3.40.50.10210:FF:000001">
    <property type="entry name" value="Nicotinate-nucleotide--dimethylbenzimidazole phosphoribosyltransferase"/>
    <property type="match status" value="1"/>
</dbReference>
<dbReference type="InterPro" id="IPR023195">
    <property type="entry name" value="Nict_dMeBzImd_PRibTrfase_N"/>
</dbReference>
<evidence type="ECO:0000313" key="13">
    <source>
        <dbReference type="Proteomes" id="UP000322530"/>
    </source>
</evidence>
<evidence type="ECO:0000256" key="8">
    <source>
        <dbReference type="ARBA" id="ARBA00022679"/>
    </source>
</evidence>
<dbReference type="AlphaFoldDB" id="A0A5A5TGH3"/>
<comment type="pathway">
    <text evidence="2 11">Nucleoside biosynthesis; alpha-ribazole biosynthesis; alpha-ribazole from 5,6-dimethylbenzimidazole: step 1/2.</text>
</comment>
<evidence type="ECO:0000313" key="12">
    <source>
        <dbReference type="EMBL" id="GCF10119.1"/>
    </source>
</evidence>
<comment type="function">
    <text evidence="1 11">Catalyzes the synthesis of alpha-ribazole-5'-phosphate from nicotinate mononucleotide (NAMN) and 5,6-dimethylbenzimidazole (DMB).</text>
</comment>
<dbReference type="Gene3D" id="3.40.50.10210">
    <property type="match status" value="1"/>
</dbReference>
<dbReference type="PANTHER" id="PTHR43463:SF1">
    <property type="entry name" value="NICOTINATE-NUCLEOTIDE--DIMETHYLBENZIMIDAZOLE PHOSPHORIBOSYLTRANSFERASE"/>
    <property type="match status" value="1"/>
</dbReference>
<keyword evidence="6 11" id="KW-0169">Cobalamin biosynthesis</keyword>
<protein>
    <recommendedName>
        <fullName evidence="5 11">Nicotinate-nucleotide--dimethylbenzimidazole phosphoribosyltransferase</fullName>
        <shortName evidence="11">NN:DBI PRT</shortName>
        <ecNumber evidence="4 11">2.4.2.21</ecNumber>
    </recommendedName>
    <alternativeName>
        <fullName evidence="9 11">N(1)-alpha-phosphoribosyltransferase</fullName>
    </alternativeName>
</protein>
<dbReference type="Proteomes" id="UP000322530">
    <property type="component" value="Unassembled WGS sequence"/>
</dbReference>
<evidence type="ECO:0000256" key="10">
    <source>
        <dbReference type="ARBA" id="ARBA00047340"/>
    </source>
</evidence>
<dbReference type="CDD" id="cd02439">
    <property type="entry name" value="DMB-PRT_CobT"/>
    <property type="match status" value="1"/>
</dbReference>
<dbReference type="RefSeq" id="WP_149403021.1">
    <property type="nucleotide sequence ID" value="NZ_BIXY01000060.1"/>
</dbReference>
<dbReference type="InterPro" id="IPR003200">
    <property type="entry name" value="Nict_dMeBzImd_PRibTrfase"/>
</dbReference>
<dbReference type="OrthoDB" id="9781491at2"/>
<comment type="catalytic activity">
    <reaction evidence="10 11">
        <text>5,6-dimethylbenzimidazole + nicotinate beta-D-ribonucleotide = alpha-ribazole 5'-phosphate + nicotinate + H(+)</text>
        <dbReference type="Rhea" id="RHEA:11196"/>
        <dbReference type="ChEBI" id="CHEBI:15378"/>
        <dbReference type="ChEBI" id="CHEBI:15890"/>
        <dbReference type="ChEBI" id="CHEBI:32544"/>
        <dbReference type="ChEBI" id="CHEBI:57502"/>
        <dbReference type="ChEBI" id="CHEBI:57918"/>
        <dbReference type="EC" id="2.4.2.21"/>
    </reaction>
</comment>
<proteinExistence type="inferred from homology"/>
<evidence type="ECO:0000256" key="3">
    <source>
        <dbReference type="ARBA" id="ARBA00007110"/>
    </source>
</evidence>
<evidence type="ECO:0000256" key="1">
    <source>
        <dbReference type="ARBA" id="ARBA00002197"/>
    </source>
</evidence>
<dbReference type="Pfam" id="PF02277">
    <property type="entry name" value="DBI_PRT"/>
    <property type="match status" value="1"/>
</dbReference>
<accession>A0A5A5TGH3</accession>
<keyword evidence="7 11" id="KW-0328">Glycosyltransferase</keyword>
<dbReference type="EC" id="2.4.2.21" evidence="4 11"/>
<evidence type="ECO:0000256" key="2">
    <source>
        <dbReference type="ARBA" id="ARBA00005049"/>
    </source>
</evidence>
<dbReference type="NCBIfam" id="TIGR03160">
    <property type="entry name" value="cobT_DBIPRT"/>
    <property type="match status" value="1"/>
</dbReference>